<evidence type="ECO:0000313" key="4">
    <source>
        <dbReference type="EMBL" id="TGD74872.1"/>
    </source>
</evidence>
<proteinExistence type="predicted"/>
<feature type="domain" description="DUF1254" evidence="3">
    <location>
        <begin position="74"/>
        <end position="205"/>
    </location>
</feature>
<dbReference type="InterPro" id="IPR010679">
    <property type="entry name" value="DUF1254"/>
</dbReference>
<feature type="chain" id="PRO_5021323509" evidence="1">
    <location>
        <begin position="30"/>
        <end position="475"/>
    </location>
</feature>
<dbReference type="Gene3D" id="2.60.40.1610">
    <property type="entry name" value="Domain of unknown function DUF1254"/>
    <property type="match status" value="1"/>
</dbReference>
<dbReference type="InterPro" id="IPR037050">
    <property type="entry name" value="DUF1254_sf"/>
</dbReference>
<feature type="signal peptide" evidence="1">
    <location>
        <begin position="1"/>
        <end position="29"/>
    </location>
</feature>
<dbReference type="Pfam" id="PF06742">
    <property type="entry name" value="DUF1214"/>
    <property type="match status" value="1"/>
</dbReference>
<dbReference type="PANTHER" id="PTHR36509">
    <property type="entry name" value="BLL3101 PROTEIN"/>
    <property type="match status" value="1"/>
</dbReference>
<dbReference type="Proteomes" id="UP000298050">
    <property type="component" value="Unassembled WGS sequence"/>
</dbReference>
<gene>
    <name evidence="4" type="ORF">E4634_06680</name>
</gene>
<dbReference type="InterPro" id="IPR010621">
    <property type="entry name" value="DUF1214"/>
</dbReference>
<accession>A0A4Z0M5D4</accession>
<dbReference type="Pfam" id="PF06863">
    <property type="entry name" value="DUF1254"/>
    <property type="match status" value="1"/>
</dbReference>
<evidence type="ECO:0000259" key="2">
    <source>
        <dbReference type="Pfam" id="PF06742"/>
    </source>
</evidence>
<dbReference type="Gene3D" id="2.60.120.600">
    <property type="entry name" value="Domain of unknown function DUF1214, C-terminal domain"/>
    <property type="match status" value="1"/>
</dbReference>
<dbReference type="EMBL" id="SRLE01000005">
    <property type="protein sequence ID" value="TGD74872.1"/>
    <property type="molecule type" value="Genomic_DNA"/>
</dbReference>
<protein>
    <submittedName>
        <fullName evidence="4">DUF1254 domain-containing protein</fullName>
    </submittedName>
</protein>
<name>A0A4Z0M5D4_9GAMM</name>
<reference evidence="4 5" key="1">
    <citation type="submission" date="2019-04" db="EMBL/GenBank/DDBJ databases">
        <title>Taxonomy of novel Haliea sp. from mangrove soil of West Coast of India.</title>
        <authorList>
            <person name="Verma A."/>
            <person name="Kumar P."/>
            <person name="Krishnamurthi S."/>
        </authorList>
    </citation>
    <scope>NUCLEOTIDE SEQUENCE [LARGE SCALE GENOMIC DNA]</scope>
    <source>
        <strain evidence="4 5">SAOS-164</strain>
    </source>
</reference>
<evidence type="ECO:0000256" key="1">
    <source>
        <dbReference type="SAM" id="SignalP"/>
    </source>
</evidence>
<comment type="caution">
    <text evidence="4">The sequence shown here is derived from an EMBL/GenBank/DDBJ whole genome shotgun (WGS) entry which is preliminary data.</text>
</comment>
<evidence type="ECO:0000259" key="3">
    <source>
        <dbReference type="Pfam" id="PF06863"/>
    </source>
</evidence>
<sequence>MRMNLNTRAAGAVFALFTALLFQSAQANADVSAEEARAIAREAYTYANPMVDNYRIIYGSFVDRANPEYKTPWNQLKNIARVYTPEDRAVQTPNSDTPYSWLGLDLRTEPLVLTVPPIEKERYFNIQLIDLYTHNFDYIGSRTTGNDGGQFLVAGPGWQGTVPPGITQVIRAETELVTAVYRTQLFSPDDMDNVKAIQAQYKVQPLSAYLGQPAPTAAPEIAFIPPLTRDEITKSPAVFQQLNFVLQFCPTHPTEKALMQRFAKLDIGAGKAFDWDAFSPDIQAAIAQGIADAWEDFAQLKQRAERGEVGSGDIFGTRDYLQNNYPYRMAGAVLGIWGHSAAEAIYPSYYVDANGEKLDGANRYTLYFAPGQLPPVNSFWSLTMYEQPASLLVANPIDRYLVNSPMLPDFVRDAEGGITLYVQHDSPGKDKEPNWLPAPAGPFSVVMRLYWPKPEALDGSWKIPPLTKVDATGAN</sequence>
<keyword evidence="1" id="KW-0732">Signal</keyword>
<dbReference type="AlphaFoldDB" id="A0A4Z0M5D4"/>
<dbReference type="SUPFAM" id="SSF160935">
    <property type="entry name" value="VPA0735-like"/>
    <property type="match status" value="1"/>
</dbReference>
<dbReference type="PANTHER" id="PTHR36509:SF2">
    <property type="entry name" value="BLL3101 PROTEIN"/>
    <property type="match status" value="1"/>
</dbReference>
<dbReference type="InterPro" id="IPR037049">
    <property type="entry name" value="DUF1214_C_sf"/>
</dbReference>
<dbReference type="RefSeq" id="WP_135442039.1">
    <property type="nucleotide sequence ID" value="NZ_SRLE01000005.1"/>
</dbReference>
<evidence type="ECO:0000313" key="5">
    <source>
        <dbReference type="Proteomes" id="UP000298050"/>
    </source>
</evidence>
<keyword evidence="5" id="KW-1185">Reference proteome</keyword>
<organism evidence="4 5">
    <name type="scientific">Mangrovimicrobium sediminis</name>
    <dbReference type="NCBI Taxonomy" id="2562682"/>
    <lineage>
        <taxon>Bacteria</taxon>
        <taxon>Pseudomonadati</taxon>
        <taxon>Pseudomonadota</taxon>
        <taxon>Gammaproteobacteria</taxon>
        <taxon>Cellvibrionales</taxon>
        <taxon>Halieaceae</taxon>
        <taxon>Mangrovimicrobium</taxon>
    </lineage>
</organism>
<feature type="domain" description="DUF1214" evidence="2">
    <location>
        <begin position="343"/>
        <end position="453"/>
    </location>
</feature>
<dbReference type="OrthoDB" id="272779at2"/>